<sequence length="335" mass="36413">MTTLHLVDSSRPDTWVPTGPRELMVSLRYPTFVPHGQRAQYMTPLESELLLKEAEITTLPFDLLSRTRTHSVAGAPPMGRWPLVVLSPGFTKPRATLSGLAEDLASHGYVVAVVEHTYESVATTFPDGRVTQCVACEIVRTPENVHEYWKKLHDGRAADVSFVIDSLLADWGRSIDGSRIAMAGHSAGGASGIHSMLADPRIKAGINIDGMQDGPAQFDFSRPFLFLGRSNQYTPGASEQAGTWEAAWSQLAGWKRWLVVDGAEHASFTDVGLLGEQAGLDGGGELSGERTSVITRRYVRAFVDEHLRGVPQVLLNSPSARYPEIAFCSPEVGCA</sequence>
<dbReference type="Pfam" id="PF03403">
    <property type="entry name" value="PAF-AH_p_II"/>
    <property type="match status" value="2"/>
</dbReference>
<dbReference type="RefSeq" id="WP_245369199.1">
    <property type="nucleotide sequence ID" value="NZ_JAGGMS010000001.1"/>
</dbReference>
<evidence type="ECO:0000256" key="3">
    <source>
        <dbReference type="ARBA" id="ARBA00023098"/>
    </source>
</evidence>
<dbReference type="Proteomes" id="UP000741013">
    <property type="component" value="Unassembled WGS sequence"/>
</dbReference>
<keyword evidence="2" id="KW-0442">Lipid degradation</keyword>
<dbReference type="PANTHER" id="PTHR10272:SF0">
    <property type="entry name" value="PLATELET-ACTIVATING FACTOR ACETYLHYDROLASE"/>
    <property type="match status" value="1"/>
</dbReference>
<name>A0ABS4PGT6_9PSEU</name>
<dbReference type="GO" id="GO:0016787">
    <property type="term" value="F:hydrolase activity"/>
    <property type="evidence" value="ECO:0007669"/>
    <property type="project" value="UniProtKB-KW"/>
</dbReference>
<dbReference type="Gene3D" id="3.40.50.1820">
    <property type="entry name" value="alpha/beta hydrolase"/>
    <property type="match status" value="1"/>
</dbReference>
<evidence type="ECO:0000256" key="2">
    <source>
        <dbReference type="ARBA" id="ARBA00022963"/>
    </source>
</evidence>
<dbReference type="EMBL" id="JAGGMS010000001">
    <property type="protein sequence ID" value="MBP2178611.1"/>
    <property type="molecule type" value="Genomic_DNA"/>
</dbReference>
<dbReference type="SUPFAM" id="SSF53474">
    <property type="entry name" value="alpha/beta-Hydrolases"/>
    <property type="match status" value="1"/>
</dbReference>
<reference evidence="4 5" key="1">
    <citation type="submission" date="2021-03" db="EMBL/GenBank/DDBJ databases">
        <title>Sequencing the genomes of 1000 actinobacteria strains.</title>
        <authorList>
            <person name="Klenk H.-P."/>
        </authorList>
    </citation>
    <scope>NUCLEOTIDE SEQUENCE [LARGE SCALE GENOMIC DNA]</scope>
    <source>
        <strain evidence="4 5">DSM 45510</strain>
    </source>
</reference>
<accession>A0ABS4PGT6</accession>
<evidence type="ECO:0000313" key="4">
    <source>
        <dbReference type="EMBL" id="MBP2178611.1"/>
    </source>
</evidence>
<comment type="caution">
    <text evidence="4">The sequence shown here is derived from an EMBL/GenBank/DDBJ whole genome shotgun (WGS) entry which is preliminary data.</text>
</comment>
<dbReference type="PANTHER" id="PTHR10272">
    <property type="entry name" value="PLATELET-ACTIVATING FACTOR ACETYLHYDROLASE"/>
    <property type="match status" value="1"/>
</dbReference>
<evidence type="ECO:0000313" key="5">
    <source>
        <dbReference type="Proteomes" id="UP000741013"/>
    </source>
</evidence>
<evidence type="ECO:0000256" key="1">
    <source>
        <dbReference type="ARBA" id="ARBA00022801"/>
    </source>
</evidence>
<dbReference type="InterPro" id="IPR029058">
    <property type="entry name" value="AB_hydrolase_fold"/>
</dbReference>
<proteinExistence type="predicted"/>
<gene>
    <name evidence="4" type="ORF">JOM49_000137</name>
</gene>
<keyword evidence="5" id="KW-1185">Reference proteome</keyword>
<keyword evidence="3" id="KW-0443">Lipid metabolism</keyword>
<organism evidence="4 5">
    <name type="scientific">Amycolatopsis magusensis</name>
    <dbReference type="NCBI Taxonomy" id="882444"/>
    <lineage>
        <taxon>Bacteria</taxon>
        <taxon>Bacillati</taxon>
        <taxon>Actinomycetota</taxon>
        <taxon>Actinomycetes</taxon>
        <taxon>Pseudonocardiales</taxon>
        <taxon>Pseudonocardiaceae</taxon>
        <taxon>Amycolatopsis</taxon>
    </lineage>
</organism>
<protein>
    <submittedName>
        <fullName evidence="4">Dienelactone hydrolase</fullName>
    </submittedName>
</protein>
<keyword evidence="1 4" id="KW-0378">Hydrolase</keyword>